<evidence type="ECO:0000256" key="1">
    <source>
        <dbReference type="SAM" id="Phobius"/>
    </source>
</evidence>
<keyword evidence="1" id="KW-0812">Transmembrane</keyword>
<protein>
    <submittedName>
        <fullName evidence="2">Uncharacterized protein</fullName>
    </submittedName>
</protein>
<dbReference type="EMBL" id="UINC01222166">
    <property type="protein sequence ID" value="SVE50831.1"/>
    <property type="molecule type" value="Genomic_DNA"/>
</dbReference>
<dbReference type="AlphaFoldDB" id="A0A383E291"/>
<gene>
    <name evidence="2" type="ORF">METZ01_LOCUS503685</name>
</gene>
<keyword evidence="1" id="KW-0472">Membrane</keyword>
<feature type="transmembrane region" description="Helical" evidence="1">
    <location>
        <begin position="79"/>
        <end position="96"/>
    </location>
</feature>
<organism evidence="2">
    <name type="scientific">marine metagenome</name>
    <dbReference type="NCBI Taxonomy" id="408172"/>
    <lineage>
        <taxon>unclassified sequences</taxon>
        <taxon>metagenomes</taxon>
        <taxon>ecological metagenomes</taxon>
    </lineage>
</organism>
<reference evidence="2" key="1">
    <citation type="submission" date="2018-05" db="EMBL/GenBank/DDBJ databases">
        <authorList>
            <person name="Lanie J.A."/>
            <person name="Ng W.-L."/>
            <person name="Kazmierczak K.M."/>
            <person name="Andrzejewski T.M."/>
            <person name="Davidsen T.M."/>
            <person name="Wayne K.J."/>
            <person name="Tettelin H."/>
            <person name="Glass J.I."/>
            <person name="Rusch D."/>
            <person name="Podicherti R."/>
            <person name="Tsui H.-C.T."/>
            <person name="Winkler M.E."/>
        </authorList>
    </citation>
    <scope>NUCLEOTIDE SEQUENCE</scope>
</reference>
<accession>A0A383E291</accession>
<proteinExistence type="predicted"/>
<sequence>MASLSHTIKSDFRALPRHFRGEVPKLIVLLNGVSLFLFWVYIAIQGVVGEVGFVALILSISLAYLLVMYLVLVQRSKKTLYVFFLSCTQFVIYLFVDQGSIKRSFSTARRYL</sequence>
<feature type="transmembrane region" description="Helical" evidence="1">
    <location>
        <begin position="53"/>
        <end position="72"/>
    </location>
</feature>
<evidence type="ECO:0000313" key="2">
    <source>
        <dbReference type="EMBL" id="SVE50831.1"/>
    </source>
</evidence>
<name>A0A383E291_9ZZZZ</name>
<keyword evidence="1" id="KW-1133">Transmembrane helix</keyword>
<feature type="transmembrane region" description="Helical" evidence="1">
    <location>
        <begin position="26"/>
        <end position="47"/>
    </location>
</feature>